<name>A0A368FSU7_ANCCA</name>
<accession>A0A368FSU7</accession>
<keyword evidence="2" id="KW-1185">Reference proteome</keyword>
<organism evidence="1 2">
    <name type="scientific">Ancylostoma caninum</name>
    <name type="common">Dog hookworm</name>
    <dbReference type="NCBI Taxonomy" id="29170"/>
    <lineage>
        <taxon>Eukaryota</taxon>
        <taxon>Metazoa</taxon>
        <taxon>Ecdysozoa</taxon>
        <taxon>Nematoda</taxon>
        <taxon>Chromadorea</taxon>
        <taxon>Rhabditida</taxon>
        <taxon>Rhabditina</taxon>
        <taxon>Rhabditomorpha</taxon>
        <taxon>Strongyloidea</taxon>
        <taxon>Ancylostomatidae</taxon>
        <taxon>Ancylostomatinae</taxon>
        <taxon>Ancylostoma</taxon>
    </lineage>
</organism>
<gene>
    <name evidence="1" type="ORF">ANCCAN_18843</name>
</gene>
<protein>
    <submittedName>
        <fullName evidence="1">Uncharacterized protein</fullName>
    </submittedName>
</protein>
<dbReference type="Proteomes" id="UP000252519">
    <property type="component" value="Unassembled WGS sequence"/>
</dbReference>
<dbReference type="AlphaFoldDB" id="A0A368FSU7"/>
<feature type="non-terminal residue" evidence="1">
    <location>
        <position position="75"/>
    </location>
</feature>
<proteinExistence type="predicted"/>
<evidence type="ECO:0000313" key="1">
    <source>
        <dbReference type="EMBL" id="RCN35301.1"/>
    </source>
</evidence>
<dbReference type="EMBL" id="JOJR01000679">
    <property type="protein sequence ID" value="RCN35301.1"/>
    <property type="molecule type" value="Genomic_DNA"/>
</dbReference>
<reference evidence="1 2" key="1">
    <citation type="submission" date="2014-10" db="EMBL/GenBank/DDBJ databases">
        <title>Draft genome of the hookworm Ancylostoma caninum.</title>
        <authorList>
            <person name="Mitreva M."/>
        </authorList>
    </citation>
    <scope>NUCLEOTIDE SEQUENCE [LARGE SCALE GENOMIC DNA]</scope>
    <source>
        <strain evidence="1 2">Baltimore</strain>
    </source>
</reference>
<comment type="caution">
    <text evidence="1">The sequence shown here is derived from an EMBL/GenBank/DDBJ whole genome shotgun (WGS) entry which is preliminary data.</text>
</comment>
<sequence length="75" mass="9066">MRSSTNRRSIRWSSMHERRLSRAGDRLRNLQRMLLLFRYVQLGHFSRTLRSTLHSSLIMRCQFVVGVRNKLLHKL</sequence>
<evidence type="ECO:0000313" key="2">
    <source>
        <dbReference type="Proteomes" id="UP000252519"/>
    </source>
</evidence>